<name>A0A316L1K7_9FLAO</name>
<keyword evidence="1" id="KW-0732">Signal</keyword>
<dbReference type="Proteomes" id="UP000245762">
    <property type="component" value="Unassembled WGS sequence"/>
</dbReference>
<feature type="signal peptide" evidence="1">
    <location>
        <begin position="1"/>
        <end position="19"/>
    </location>
</feature>
<evidence type="ECO:0000313" key="3">
    <source>
        <dbReference type="Proteomes" id="UP000245762"/>
    </source>
</evidence>
<proteinExistence type="predicted"/>
<reference evidence="2 3" key="1">
    <citation type="submission" date="2018-05" db="EMBL/GenBank/DDBJ databases">
        <title>Complete genome sequence of Flagellimonas aquimarina ECD12 isolated from seaweed Ecklonia cava.</title>
        <authorList>
            <person name="Choi S."/>
            <person name="Seong C."/>
        </authorList>
    </citation>
    <scope>NUCLEOTIDE SEQUENCE [LARGE SCALE GENOMIC DNA]</scope>
    <source>
        <strain evidence="2 3">ECD12</strain>
    </source>
</reference>
<feature type="chain" id="PRO_5016358672" description="Outer membrane protein beta-barrel domain-containing protein" evidence="1">
    <location>
        <begin position="20"/>
        <end position="169"/>
    </location>
</feature>
<protein>
    <recommendedName>
        <fullName evidence="4">Outer membrane protein beta-barrel domain-containing protein</fullName>
    </recommendedName>
</protein>
<sequence>MKRLVVFLYACLFSITAFSQKGIESPDNNADILPRFTIDGIGYPAGVNGEVYKNLRMEYRISERLQIQLQHFYDKFGTHEQTGSSLLLKWYVRKKLYLYAGPEAQYDINQVTGKHELIQTNLNIGVGYEVNPSLLLELGYHSRTNSAKAAIGSFARPVNPNSFSLRASF</sequence>
<organism evidence="2 3">
    <name type="scientific">Flagellimonas aquimarina</name>
    <dbReference type="NCBI Taxonomy" id="2201895"/>
    <lineage>
        <taxon>Bacteria</taxon>
        <taxon>Pseudomonadati</taxon>
        <taxon>Bacteroidota</taxon>
        <taxon>Flavobacteriia</taxon>
        <taxon>Flavobacteriales</taxon>
        <taxon>Flavobacteriaceae</taxon>
        <taxon>Flagellimonas</taxon>
    </lineage>
</organism>
<keyword evidence="3" id="KW-1185">Reference proteome</keyword>
<evidence type="ECO:0008006" key="4">
    <source>
        <dbReference type="Google" id="ProtNLM"/>
    </source>
</evidence>
<accession>A0A316L1K7</accession>
<evidence type="ECO:0000256" key="1">
    <source>
        <dbReference type="SAM" id="SignalP"/>
    </source>
</evidence>
<comment type="caution">
    <text evidence="2">The sequence shown here is derived from an EMBL/GenBank/DDBJ whole genome shotgun (WGS) entry which is preliminary data.</text>
</comment>
<gene>
    <name evidence="2" type="ORF">DKG77_11600</name>
</gene>
<dbReference type="AlphaFoldDB" id="A0A316L1K7"/>
<dbReference type="OrthoDB" id="1178092at2"/>
<evidence type="ECO:0000313" key="2">
    <source>
        <dbReference type="EMBL" id="PWL38875.1"/>
    </source>
</evidence>
<dbReference type="EMBL" id="QGEG01000002">
    <property type="protein sequence ID" value="PWL38875.1"/>
    <property type="molecule type" value="Genomic_DNA"/>
</dbReference>
<dbReference type="RefSeq" id="WP_109663153.1">
    <property type="nucleotide sequence ID" value="NZ_QGEG01000002.1"/>
</dbReference>